<dbReference type="PANTHER" id="PTHR43584">
    <property type="entry name" value="NUCLEOTIDYL TRANSFERASE"/>
    <property type="match status" value="1"/>
</dbReference>
<evidence type="ECO:0000313" key="10">
    <source>
        <dbReference type="EMBL" id="PIP61893.1"/>
    </source>
</evidence>
<comment type="catalytic activity">
    <reaction evidence="7">
        <text>alpha-D-glucosamine 1-phosphate + acetyl-CoA = N-acetyl-alpha-D-glucosamine 1-phosphate + CoA + H(+)</text>
        <dbReference type="Rhea" id="RHEA:13725"/>
        <dbReference type="ChEBI" id="CHEBI:15378"/>
        <dbReference type="ChEBI" id="CHEBI:57287"/>
        <dbReference type="ChEBI" id="CHEBI:57288"/>
        <dbReference type="ChEBI" id="CHEBI:57776"/>
        <dbReference type="ChEBI" id="CHEBI:58516"/>
        <dbReference type="EC" id="2.3.1.157"/>
    </reaction>
</comment>
<keyword evidence="4" id="KW-0548">Nucleotidyltransferase</keyword>
<feature type="domain" description="MobA-like NTP transferase" evidence="9">
    <location>
        <begin position="5"/>
        <end position="98"/>
    </location>
</feature>
<organism evidence="10 11">
    <name type="scientific">Candidatus Roizmanbacteria bacterium CG22_combo_CG10-13_8_21_14_all_38_20</name>
    <dbReference type="NCBI Taxonomy" id="1974862"/>
    <lineage>
        <taxon>Bacteria</taxon>
        <taxon>Candidatus Roizmaniibacteriota</taxon>
    </lineage>
</organism>
<dbReference type="AlphaFoldDB" id="A0A2H0BW34"/>
<sequence length="414" mass="45908">MIKQAVILAAGESSRFQPLSAYRHKAEIPLLGKSLLQRTVDNLQSIGVEEVIIVHSPDRRPQLFAHECELRFVVLDKPTGMGDALLAALDFLDDKYFVLHPYHFAGVNYMKKMVKVTAENNGCLLVTDPVIGKSGGLATVEKDDIVQVEEMEYKGGDNKKYVLGIYLLTKTYTDILQQTKKDHYSFELALDQYARANKLSWFQVRDYSVSLKYPWDLFKIKDTLLRSSKASIAKTAKIDPTAVIDGVVIIDENAKIGAYAVIRGPAYIGRNVRVGDHALVRDLTTLEEGSMVGGSAEVKNSIVLEESHVQGYLADSIVGQEVRIAHGFVSANRRIDRETISVEVKGKKIDTRFFALGCIVGDNVYTGINVATMPGVKVGENSIVGPRTTVFANVPPNVRYYQKAESHTEKIIKK</sequence>
<dbReference type="InterPro" id="IPR025877">
    <property type="entry name" value="MobA-like_NTP_Trfase"/>
</dbReference>
<dbReference type="EMBL" id="PCTA01000010">
    <property type="protein sequence ID" value="PIP61893.1"/>
    <property type="molecule type" value="Genomic_DNA"/>
</dbReference>
<evidence type="ECO:0000259" key="9">
    <source>
        <dbReference type="Pfam" id="PF12804"/>
    </source>
</evidence>
<evidence type="ECO:0000256" key="8">
    <source>
        <dbReference type="ARBA" id="ARBA00048493"/>
    </source>
</evidence>
<evidence type="ECO:0000256" key="7">
    <source>
        <dbReference type="ARBA" id="ARBA00048247"/>
    </source>
</evidence>
<keyword evidence="6" id="KW-0012">Acyltransferase</keyword>
<dbReference type="InterPro" id="IPR011004">
    <property type="entry name" value="Trimer_LpxA-like_sf"/>
</dbReference>
<comment type="similarity">
    <text evidence="2">In the N-terminal section; belongs to the N-acetylglucosamine-1-phosphate uridyltransferase family.</text>
</comment>
<gene>
    <name evidence="10" type="ORF">COW99_01565</name>
</gene>
<evidence type="ECO:0000256" key="3">
    <source>
        <dbReference type="ARBA" id="ARBA00022679"/>
    </source>
</evidence>
<dbReference type="SUPFAM" id="SSF51161">
    <property type="entry name" value="Trimeric LpxA-like enzymes"/>
    <property type="match status" value="1"/>
</dbReference>
<dbReference type="InterPro" id="IPR029044">
    <property type="entry name" value="Nucleotide-diphossugar_trans"/>
</dbReference>
<dbReference type="Pfam" id="PF12804">
    <property type="entry name" value="NTP_transf_3"/>
    <property type="match status" value="1"/>
</dbReference>
<reference evidence="10 11" key="1">
    <citation type="submission" date="2017-09" db="EMBL/GenBank/DDBJ databases">
        <title>Depth-based differentiation of microbial function through sediment-hosted aquifers and enrichment of novel symbionts in the deep terrestrial subsurface.</title>
        <authorList>
            <person name="Probst A.J."/>
            <person name="Ladd B."/>
            <person name="Jarett J.K."/>
            <person name="Geller-Mcgrath D.E."/>
            <person name="Sieber C.M."/>
            <person name="Emerson J.B."/>
            <person name="Anantharaman K."/>
            <person name="Thomas B.C."/>
            <person name="Malmstrom R."/>
            <person name="Stieglmeier M."/>
            <person name="Klingl A."/>
            <person name="Woyke T."/>
            <person name="Ryan C.M."/>
            <person name="Banfield J.F."/>
        </authorList>
    </citation>
    <scope>NUCLEOTIDE SEQUENCE [LARGE SCALE GENOMIC DNA]</scope>
    <source>
        <strain evidence="10">CG22_combo_CG10-13_8_21_14_all_38_20</strain>
    </source>
</reference>
<keyword evidence="5" id="KW-0511">Multifunctional enzyme</keyword>
<dbReference type="SUPFAM" id="SSF53448">
    <property type="entry name" value="Nucleotide-diphospho-sugar transferases"/>
    <property type="match status" value="1"/>
</dbReference>
<comment type="catalytic activity">
    <reaction evidence="8">
        <text>N-acetyl-alpha-D-glucosamine 1-phosphate + UTP + H(+) = UDP-N-acetyl-alpha-D-glucosamine + diphosphate</text>
        <dbReference type="Rhea" id="RHEA:13509"/>
        <dbReference type="ChEBI" id="CHEBI:15378"/>
        <dbReference type="ChEBI" id="CHEBI:33019"/>
        <dbReference type="ChEBI" id="CHEBI:46398"/>
        <dbReference type="ChEBI" id="CHEBI:57705"/>
        <dbReference type="ChEBI" id="CHEBI:57776"/>
        <dbReference type="EC" id="2.7.7.23"/>
    </reaction>
</comment>
<comment type="caution">
    <text evidence="10">The sequence shown here is derived from an EMBL/GenBank/DDBJ whole genome shotgun (WGS) entry which is preliminary data.</text>
</comment>
<protein>
    <recommendedName>
        <fullName evidence="9">MobA-like NTP transferase domain-containing protein</fullName>
    </recommendedName>
</protein>
<evidence type="ECO:0000313" key="11">
    <source>
        <dbReference type="Proteomes" id="UP000231246"/>
    </source>
</evidence>
<evidence type="ECO:0000256" key="6">
    <source>
        <dbReference type="ARBA" id="ARBA00023315"/>
    </source>
</evidence>
<dbReference type="Proteomes" id="UP000231246">
    <property type="component" value="Unassembled WGS sequence"/>
</dbReference>
<comment type="similarity">
    <text evidence="1">In the C-terminal section; belongs to the transferase hexapeptide repeat family.</text>
</comment>
<name>A0A2H0BW34_9BACT</name>
<dbReference type="GO" id="GO:0019134">
    <property type="term" value="F:glucosamine-1-phosphate N-acetyltransferase activity"/>
    <property type="evidence" value="ECO:0007669"/>
    <property type="project" value="UniProtKB-EC"/>
</dbReference>
<accession>A0A2H0BW34</accession>
<evidence type="ECO:0000256" key="4">
    <source>
        <dbReference type="ARBA" id="ARBA00022695"/>
    </source>
</evidence>
<dbReference type="GO" id="GO:0003977">
    <property type="term" value="F:UDP-N-acetylglucosamine diphosphorylase activity"/>
    <property type="evidence" value="ECO:0007669"/>
    <property type="project" value="UniProtKB-EC"/>
</dbReference>
<dbReference type="PANTHER" id="PTHR43584:SF8">
    <property type="entry name" value="N-ACETYLMURAMATE ALPHA-1-PHOSPHATE URIDYLYLTRANSFERASE"/>
    <property type="match status" value="1"/>
</dbReference>
<keyword evidence="3" id="KW-0808">Transferase</keyword>
<dbReference type="Pfam" id="PF00132">
    <property type="entry name" value="Hexapep"/>
    <property type="match status" value="2"/>
</dbReference>
<evidence type="ECO:0000256" key="2">
    <source>
        <dbReference type="ARBA" id="ARBA00007947"/>
    </source>
</evidence>
<evidence type="ECO:0000256" key="5">
    <source>
        <dbReference type="ARBA" id="ARBA00023268"/>
    </source>
</evidence>
<dbReference type="Gene3D" id="2.160.10.10">
    <property type="entry name" value="Hexapeptide repeat proteins"/>
    <property type="match status" value="1"/>
</dbReference>
<proteinExistence type="inferred from homology"/>
<dbReference type="Gene3D" id="3.90.550.10">
    <property type="entry name" value="Spore Coat Polysaccharide Biosynthesis Protein SpsA, Chain A"/>
    <property type="match status" value="1"/>
</dbReference>
<evidence type="ECO:0000256" key="1">
    <source>
        <dbReference type="ARBA" id="ARBA00007707"/>
    </source>
</evidence>
<dbReference type="InterPro" id="IPR050065">
    <property type="entry name" value="GlmU-like"/>
</dbReference>
<dbReference type="InterPro" id="IPR001451">
    <property type="entry name" value="Hexapep"/>
</dbReference>